<feature type="domain" description="SLH" evidence="5">
    <location>
        <begin position="1705"/>
        <end position="1768"/>
    </location>
</feature>
<accession>A0A136WF80</accession>
<evidence type="ECO:0000313" key="6">
    <source>
        <dbReference type="EMBL" id="KXL53140.1"/>
    </source>
</evidence>
<feature type="domain" description="SLH" evidence="5">
    <location>
        <begin position="1647"/>
        <end position="1704"/>
    </location>
</feature>
<dbReference type="InterPro" id="IPR002035">
    <property type="entry name" value="VWF_A"/>
</dbReference>
<evidence type="ECO:0000259" key="5">
    <source>
        <dbReference type="PROSITE" id="PS51272"/>
    </source>
</evidence>
<dbReference type="SUPFAM" id="SSF53300">
    <property type="entry name" value="vWA-like"/>
    <property type="match status" value="1"/>
</dbReference>
<keyword evidence="2" id="KW-0677">Repeat</keyword>
<dbReference type="Pfam" id="PF18998">
    <property type="entry name" value="Flg_new_2"/>
    <property type="match status" value="2"/>
</dbReference>
<dbReference type="CDD" id="cd00198">
    <property type="entry name" value="vWFA"/>
    <property type="match status" value="1"/>
</dbReference>
<name>A0A136WF80_9FIRM</name>
<dbReference type="RefSeq" id="WP_066087345.1">
    <property type="nucleotide sequence ID" value="NZ_LRVM01000004.1"/>
</dbReference>
<comment type="subcellular location">
    <subcellularLocation>
        <location evidence="1">Cell envelope</location>
    </subcellularLocation>
</comment>
<dbReference type="InterPro" id="IPR001119">
    <property type="entry name" value="SLH_dom"/>
</dbReference>
<dbReference type="InterPro" id="IPR051465">
    <property type="entry name" value="Cell_Envelope_Struct_Comp"/>
</dbReference>
<dbReference type="EMBL" id="LRVM01000004">
    <property type="protein sequence ID" value="KXL53140.1"/>
    <property type="molecule type" value="Genomic_DNA"/>
</dbReference>
<organism evidence="6 7">
    <name type="scientific">Anaerotignum neopropionicum</name>
    <dbReference type="NCBI Taxonomy" id="36847"/>
    <lineage>
        <taxon>Bacteria</taxon>
        <taxon>Bacillati</taxon>
        <taxon>Bacillota</taxon>
        <taxon>Clostridia</taxon>
        <taxon>Lachnospirales</taxon>
        <taxon>Anaerotignaceae</taxon>
        <taxon>Anaerotignum</taxon>
    </lineage>
</organism>
<dbReference type="PROSITE" id="PS51272">
    <property type="entry name" value="SLH"/>
    <property type="match status" value="2"/>
</dbReference>
<dbReference type="Pfam" id="PF09479">
    <property type="entry name" value="Flg_new"/>
    <property type="match status" value="2"/>
</dbReference>
<evidence type="ECO:0000256" key="3">
    <source>
        <dbReference type="SAM" id="SignalP"/>
    </source>
</evidence>
<dbReference type="STRING" id="36847.CLNEO_16830"/>
<reference evidence="6 7" key="1">
    <citation type="submission" date="2016-01" db="EMBL/GenBank/DDBJ databases">
        <title>Genome sequence of Clostridium neopropionicum X4, DSM-3847.</title>
        <authorList>
            <person name="Poehlein A."/>
            <person name="Beck M.H."/>
            <person name="Bengelsdorf F.R."/>
            <person name="Daniel R."/>
            <person name="Duerre P."/>
        </authorList>
    </citation>
    <scope>NUCLEOTIDE SEQUENCE [LARGE SCALE GENOMIC DNA]</scope>
    <source>
        <strain evidence="6 7">DSM-3847</strain>
    </source>
</reference>
<feature type="chain" id="PRO_5007479341" evidence="3">
    <location>
        <begin position="27"/>
        <end position="1817"/>
    </location>
</feature>
<sequence>MRFKKLLSLLMATVMVITLFPASAFAAATDDHELTKMAEWVDEEAGLAKITLKTKGTPITTTTGADVVMVLDASGSMDDYVTVQTEAWVNYKVVAQHIHYVILSNYLTVVLYTASGHESDRFDVETDYYGTLTRGGQNKLNRMLYETMYEESATRWSIATDAVEALTDEVIPNKNTKNRLGLVVFSSSGYAQNSNECGLTNDSSKIAAKIPKSPKGGTNYTTALQRAYNMLNARTDKSRPGYVVFLTDGEPGLQGESGNNPSWNGVNEIASLKSKDITIYTVGFNLTNGDATNRLENYATSSAHYHNITDASELSGLLSDIGSTITANVSIHDIIDTEHFTLTNKPETSVSYVASAGTVEINAGKEFVWSLPNFSTAEQSLEIFVQLKKADLEKGGEYPTNVKKSAYGTYKNQSGNVVNLAVTENDYSSAVPKLKVAKSIAAKFNFVGLNKDKASFVDPAQADQLVKIGDKVTEPEVAVAPGYQVIGWYKEANCTGSKFDFDAPVDGNNTITLHARVDEDRSKTYAYQVVFYKNGVQTGDPVPATVWQGAPTVTLASVKGLKTGDYTKYTFQEAKVGLDSYNQDANIIGIQPNGSTVIKVYYTSNPVNLVFDRGEHGKFSAYPTESSVTTATSYDAIFDAAPGITTDPGWATVGWYDTVEKKFVTFPQTVTGAKTYEMKYQKQDDMWFKVTFLAGDHGTLNTNQNKVEWPSVLKDTTLASLGGIPTVTAENNYEFIGWSTDNGATLIQNEDLPTTITQNATYTAQWTQIYNVSYYVYEKKSSADTTITAKFDSEAEAEAAVAAHITHTSTRYSPALLSDQSKISNVDLNKFAVSTTPDAKDRTETADAKFADLIRNYKGTSDLNAAYNNAPGYDIVPFRLVKEGNIIHVDCYLVKNAEAWTTITFKAGTHGQWEGGTNADVVIDAIKGAAWSDYSGQVPTPIAASTGWKLAAPSWDKTLPSENDLIPNDGLTFTAQWTEDNAVVSFQVKGIMVDGTEEFFGVVKPDSQSIQKGTTAADPTAAAIENIQPGYKFDGWYTDEECEHPFEFSTVIMDTTLLYGEVVIKDEDWARVTFTTDGHGTLNGNTDDVVTDPILIGNAIGRAIPSAKANAGYEFEAWYRVMEGESGIEEILETPAEDTEVLGNMTYLAKFSSLLNVSFIINKSKAAGGTISPVTISGVHMNTPWTDISVPTVVGKLRQNIYSHDYEFAGWNASFPDTVTSNLIFTAKFVDVYSFVVEHADINDDASPEDVYPNEDVIAPVKRKASEEISSQANDPIRGYELTNITVFIGKNKLIVDTTAELIQELKEKYNITLTEDGTLSGAMPDNCIWIKYGYEKLEEHTVEYVSDGQVTNMPNDIIDRYKGDEIVVSNVTPQRDGFTFGGWVVKDDVVTITNGRFIMPDSDVELRAVWEPNEDVWNFTVEHYLEGSEIPFETVAGSVLKREPNIESVALYAPQGYKFKEYQINGDPTVLPIRIDEDGRTVNVVYEKNDLIVKHVYGDNTVYDTTQSQESVEGQSVIVNAVNSGRYTKLKSVTVNGVAVSSSRSITLDFSEIDKYEVVFVYGKKSSDSGDSGNSSDNGSDFGEEVTILDEEVPLADGLNMIDHFAYIFGYTDGTVKPTNKISREEVAAIFYRLLSDDTRATMRSTTQDFPDVSSQRWSNTSIATLANGSVISGYPGGEFKPGNAITRAEFAVIVSKFDNLSTTDTNQFSDIDNHWAKDFINSAALKGWINGYPDGTFRPNEYITRAEAVTLINSVLNRKVSKEGLLENARYWSDNNKDAWYYEAVMEATNSHDYTRETPDGAETWTAITPDKTWN</sequence>
<comment type="caution">
    <text evidence="6">The sequence shown here is derived from an EMBL/GenBank/DDBJ whole genome shotgun (WGS) entry which is preliminary data.</text>
</comment>
<keyword evidence="3" id="KW-0732">Signal</keyword>
<dbReference type="SMART" id="SM00327">
    <property type="entry name" value="VWA"/>
    <property type="match status" value="1"/>
</dbReference>
<proteinExistence type="predicted"/>
<feature type="domain" description="VWFA" evidence="4">
    <location>
        <begin position="66"/>
        <end position="321"/>
    </location>
</feature>
<evidence type="ECO:0000256" key="1">
    <source>
        <dbReference type="ARBA" id="ARBA00004196"/>
    </source>
</evidence>
<gene>
    <name evidence="6" type="primary">ancA_4</name>
    <name evidence="6" type="ORF">CLNEO_16830</name>
</gene>
<protein>
    <submittedName>
        <fullName evidence="6">Cellulosome-anchoring protein</fullName>
    </submittedName>
</protein>
<feature type="signal peptide" evidence="3">
    <location>
        <begin position="1"/>
        <end position="26"/>
    </location>
</feature>
<dbReference type="InterPro" id="IPR042229">
    <property type="entry name" value="Listeria/Bacterioides_rpt_sf"/>
</dbReference>
<dbReference type="InterPro" id="IPR044060">
    <property type="entry name" value="Bacterial_rp_domain"/>
</dbReference>
<keyword evidence="7" id="KW-1185">Reference proteome</keyword>
<evidence type="ECO:0000313" key="7">
    <source>
        <dbReference type="Proteomes" id="UP000070539"/>
    </source>
</evidence>
<dbReference type="Pfam" id="PF13519">
    <property type="entry name" value="VWA_2"/>
    <property type="match status" value="1"/>
</dbReference>
<dbReference type="Gene3D" id="2.60.40.4270">
    <property type="entry name" value="Listeria-Bacteroides repeat domain"/>
    <property type="match status" value="4"/>
</dbReference>
<dbReference type="OrthoDB" id="174569at2"/>
<evidence type="ECO:0000256" key="2">
    <source>
        <dbReference type="ARBA" id="ARBA00022737"/>
    </source>
</evidence>
<dbReference type="PROSITE" id="PS50234">
    <property type="entry name" value="VWFA"/>
    <property type="match status" value="1"/>
</dbReference>
<evidence type="ECO:0000259" key="4">
    <source>
        <dbReference type="PROSITE" id="PS50234"/>
    </source>
</evidence>
<dbReference type="Pfam" id="PF00395">
    <property type="entry name" value="SLH"/>
    <property type="match status" value="2"/>
</dbReference>
<dbReference type="Proteomes" id="UP000070539">
    <property type="component" value="Unassembled WGS sequence"/>
</dbReference>
<dbReference type="PANTHER" id="PTHR43308">
    <property type="entry name" value="OUTER MEMBRANE PROTEIN ALPHA-RELATED"/>
    <property type="match status" value="1"/>
</dbReference>
<dbReference type="InterPro" id="IPR013378">
    <property type="entry name" value="InlB-like_B-rpt"/>
</dbReference>
<dbReference type="InterPro" id="IPR036465">
    <property type="entry name" value="vWFA_dom_sf"/>
</dbReference>
<dbReference type="GO" id="GO:0030313">
    <property type="term" value="C:cell envelope"/>
    <property type="evidence" value="ECO:0007669"/>
    <property type="project" value="UniProtKB-SubCell"/>
</dbReference>
<dbReference type="NCBIfam" id="TIGR02543">
    <property type="entry name" value="List_Bact_rpt"/>
    <property type="match status" value="1"/>
</dbReference>
<dbReference type="Gene3D" id="3.40.50.410">
    <property type="entry name" value="von Willebrand factor, type A domain"/>
    <property type="match status" value="1"/>
</dbReference>